<dbReference type="RefSeq" id="WP_190697338.1">
    <property type="nucleotide sequence ID" value="NZ_JAMPKX010000026.1"/>
</dbReference>
<evidence type="ECO:0008006" key="4">
    <source>
        <dbReference type="Google" id="ProtNLM"/>
    </source>
</evidence>
<gene>
    <name evidence="2" type="ORF">NC992_25690</name>
</gene>
<evidence type="ECO:0000313" key="2">
    <source>
        <dbReference type="EMBL" id="MEP0950285.1"/>
    </source>
</evidence>
<dbReference type="Proteomes" id="UP001482513">
    <property type="component" value="Unassembled WGS sequence"/>
</dbReference>
<evidence type="ECO:0000256" key="1">
    <source>
        <dbReference type="SAM" id="MobiDB-lite"/>
    </source>
</evidence>
<keyword evidence="3" id="KW-1185">Reference proteome</keyword>
<organism evidence="2 3">
    <name type="scientific">Leptolyngbya subtilissima DQ-A4</name>
    <dbReference type="NCBI Taxonomy" id="2933933"/>
    <lineage>
        <taxon>Bacteria</taxon>
        <taxon>Bacillati</taxon>
        <taxon>Cyanobacteriota</taxon>
        <taxon>Cyanophyceae</taxon>
        <taxon>Leptolyngbyales</taxon>
        <taxon>Leptolyngbyaceae</taxon>
        <taxon>Leptolyngbya group</taxon>
        <taxon>Leptolyngbya</taxon>
    </lineage>
</organism>
<protein>
    <recommendedName>
        <fullName evidence="4">Orphan protein</fullName>
    </recommendedName>
</protein>
<evidence type="ECO:0000313" key="3">
    <source>
        <dbReference type="Proteomes" id="UP001482513"/>
    </source>
</evidence>
<feature type="region of interest" description="Disordered" evidence="1">
    <location>
        <begin position="1"/>
        <end position="37"/>
    </location>
</feature>
<proteinExistence type="predicted"/>
<reference evidence="2 3" key="1">
    <citation type="submission" date="2022-04" db="EMBL/GenBank/DDBJ databases">
        <title>Positive selection, recombination, and allopatry shape intraspecific diversity of widespread and dominant cyanobacteria.</title>
        <authorList>
            <person name="Wei J."/>
            <person name="Shu W."/>
            <person name="Hu C."/>
        </authorList>
    </citation>
    <scope>NUCLEOTIDE SEQUENCE [LARGE SCALE GENOMIC DNA]</scope>
    <source>
        <strain evidence="2 3">DQ-A4</strain>
    </source>
</reference>
<comment type="caution">
    <text evidence="2">The sequence shown here is derived from an EMBL/GenBank/DDBJ whole genome shotgun (WGS) entry which is preliminary data.</text>
</comment>
<accession>A0ABV0KCI9</accession>
<feature type="compositionally biased region" description="Polar residues" evidence="1">
    <location>
        <begin position="24"/>
        <end position="34"/>
    </location>
</feature>
<name>A0ABV0KCI9_9CYAN</name>
<dbReference type="EMBL" id="JAMPKX010000026">
    <property type="protein sequence ID" value="MEP0950285.1"/>
    <property type="molecule type" value="Genomic_DNA"/>
</dbReference>
<sequence length="134" mass="14457">MAVKSADQIKSRAASTDKGFSGVKESQASTQTPKPSAYRVESANALAVANQRNNQELQQLLSSAIAAQQATAKQTALVVDALMSGEFLHQQINQELGAIQQQRQEMMPQFEVLTVEALLPSADQVLHDLKLLPA</sequence>